<evidence type="ECO:0000313" key="1">
    <source>
        <dbReference type="EMBL" id="CNH34561.1"/>
    </source>
</evidence>
<evidence type="ECO:0000313" key="2">
    <source>
        <dbReference type="EMBL" id="CRY65340.1"/>
    </source>
</evidence>
<reference evidence="1" key="1">
    <citation type="submission" date="2015-03" db="EMBL/GenBank/DDBJ databases">
        <authorList>
            <person name="Murphy D."/>
        </authorList>
    </citation>
    <scope>NUCLEOTIDE SEQUENCE [LARGE SCALE GENOMIC DNA]</scope>
    <source>
        <strain evidence="1">A125KOH2</strain>
    </source>
</reference>
<evidence type="ECO:0000313" key="3">
    <source>
        <dbReference type="Proteomes" id="UP000044625"/>
    </source>
</evidence>
<reference evidence="2 3" key="3">
    <citation type="submission" date="2015-03" db="EMBL/GenBank/DDBJ databases">
        <authorList>
            <consortium name="Pathogen Informatics"/>
            <person name="Murphy D."/>
        </authorList>
    </citation>
    <scope>NUCLEOTIDE SEQUENCE [LARGE SCALE GENOMIC DNA]</scope>
    <source>
        <strain evidence="3">type strain: CIP110230</strain>
        <strain evidence="2">Type strain: CIP110230</strain>
    </source>
</reference>
<name>A0A0T9NX80_9GAMM</name>
<dbReference type="AlphaFoldDB" id="A0A0T9NX80"/>
<dbReference type="Proteomes" id="UP000045840">
    <property type="component" value="Unassembled WGS sequence"/>
</dbReference>
<dbReference type="EMBL" id="CQAZ01000007">
    <property type="protein sequence ID" value="CNH34561.1"/>
    <property type="molecule type" value="Genomic_DNA"/>
</dbReference>
<dbReference type="STRING" id="1288385.ERS137968_01291"/>
<dbReference type="EMBL" id="CWJL01000004">
    <property type="protein sequence ID" value="CRY65340.1"/>
    <property type="molecule type" value="Genomic_DNA"/>
</dbReference>
<gene>
    <name evidence="1" type="ORF">ERS008529_00996</name>
    <name evidence="2" type="ORF">ERS137968_01291</name>
</gene>
<keyword evidence="3" id="KW-1185">Reference proteome</keyword>
<evidence type="ECO:0000313" key="4">
    <source>
        <dbReference type="Proteomes" id="UP000045840"/>
    </source>
</evidence>
<accession>A0A0T9NX80</accession>
<sequence length="86" mass="10145">MRGERMESSIENAIRSVAKDALAEIIEVKEKYPIQEHDKHFTEILNRHAKKITALPIEMQPKTFPAKRWLSYYVRKIDKEIRGQHG</sequence>
<protein>
    <submittedName>
        <fullName evidence="1">Uncharacterized protein</fullName>
    </submittedName>
</protein>
<dbReference type="Proteomes" id="UP000044625">
    <property type="component" value="Unassembled WGS sequence"/>
</dbReference>
<reference evidence="4" key="2">
    <citation type="submission" date="2015-03" db="EMBL/GenBank/DDBJ databases">
        <authorList>
            <consortium name="Pathogen Informatics"/>
        </authorList>
    </citation>
    <scope>NUCLEOTIDE SEQUENCE [LARGE SCALE GENOMIC DNA]</scope>
    <source>
        <strain evidence="4">A125KOH2</strain>
    </source>
</reference>
<proteinExistence type="predicted"/>
<organism evidence="1 4">
    <name type="scientific">Yersinia pekkanenii</name>
    <dbReference type="NCBI Taxonomy" id="1288385"/>
    <lineage>
        <taxon>Bacteria</taxon>
        <taxon>Pseudomonadati</taxon>
        <taxon>Pseudomonadota</taxon>
        <taxon>Gammaproteobacteria</taxon>
        <taxon>Enterobacterales</taxon>
        <taxon>Yersiniaceae</taxon>
        <taxon>Yersinia</taxon>
    </lineage>
</organism>